<dbReference type="OrthoDB" id="2439445at2"/>
<accession>A0A562QQH1</accession>
<dbReference type="RefSeq" id="WP_144449106.1">
    <property type="nucleotide sequence ID" value="NZ_VLKZ01000002.1"/>
</dbReference>
<feature type="transmembrane region" description="Helical" evidence="1">
    <location>
        <begin position="33"/>
        <end position="58"/>
    </location>
</feature>
<evidence type="ECO:0000256" key="1">
    <source>
        <dbReference type="SAM" id="Phobius"/>
    </source>
</evidence>
<protein>
    <submittedName>
        <fullName evidence="2">Uncharacterized protein</fullName>
    </submittedName>
</protein>
<keyword evidence="1" id="KW-0472">Membrane</keyword>
<reference evidence="2 3" key="1">
    <citation type="journal article" date="2015" name="Stand. Genomic Sci.">
        <title>Genomic Encyclopedia of Bacterial and Archaeal Type Strains, Phase III: the genomes of soil and plant-associated and newly described type strains.</title>
        <authorList>
            <person name="Whitman W.B."/>
            <person name="Woyke T."/>
            <person name="Klenk H.P."/>
            <person name="Zhou Y."/>
            <person name="Lilburn T.G."/>
            <person name="Beck B.J."/>
            <person name="De Vos P."/>
            <person name="Vandamme P."/>
            <person name="Eisen J.A."/>
            <person name="Garrity G."/>
            <person name="Hugenholtz P."/>
            <person name="Kyrpides N.C."/>
        </authorList>
    </citation>
    <scope>NUCLEOTIDE SEQUENCE [LARGE SCALE GENOMIC DNA]</scope>
    <source>
        <strain evidence="2 3">CGMCC 1.10116</strain>
    </source>
</reference>
<evidence type="ECO:0000313" key="3">
    <source>
        <dbReference type="Proteomes" id="UP000315711"/>
    </source>
</evidence>
<gene>
    <name evidence="2" type="ORF">IQ10_00722</name>
</gene>
<dbReference type="AlphaFoldDB" id="A0A562QQH1"/>
<dbReference type="Proteomes" id="UP000315711">
    <property type="component" value="Unassembled WGS sequence"/>
</dbReference>
<keyword evidence="1" id="KW-0812">Transmembrane</keyword>
<keyword evidence="3" id="KW-1185">Reference proteome</keyword>
<evidence type="ECO:0000313" key="2">
    <source>
        <dbReference type="EMBL" id="TWI59011.1"/>
    </source>
</evidence>
<sequence length="61" mass="6309">MSGFIFLMLAGILAGFALINITLPAFLTSLGPVATGIAILAISLFSFVLIVKGIIALLKKC</sequence>
<organism evidence="2 3">
    <name type="scientific">Halalkalibacter nanhaiisediminis</name>
    <dbReference type="NCBI Taxonomy" id="688079"/>
    <lineage>
        <taxon>Bacteria</taxon>
        <taxon>Bacillati</taxon>
        <taxon>Bacillota</taxon>
        <taxon>Bacilli</taxon>
        <taxon>Bacillales</taxon>
        <taxon>Bacillaceae</taxon>
        <taxon>Halalkalibacter</taxon>
    </lineage>
</organism>
<feature type="transmembrane region" description="Helical" evidence="1">
    <location>
        <begin position="7"/>
        <end position="27"/>
    </location>
</feature>
<keyword evidence="1" id="KW-1133">Transmembrane helix</keyword>
<name>A0A562QQH1_9BACI</name>
<dbReference type="EMBL" id="VLKZ01000002">
    <property type="protein sequence ID" value="TWI59011.1"/>
    <property type="molecule type" value="Genomic_DNA"/>
</dbReference>
<proteinExistence type="predicted"/>
<comment type="caution">
    <text evidence="2">The sequence shown here is derived from an EMBL/GenBank/DDBJ whole genome shotgun (WGS) entry which is preliminary data.</text>
</comment>